<organism evidence="3 4">
    <name type="scientific">Parascedosporium putredinis</name>
    <dbReference type="NCBI Taxonomy" id="1442378"/>
    <lineage>
        <taxon>Eukaryota</taxon>
        <taxon>Fungi</taxon>
        <taxon>Dikarya</taxon>
        <taxon>Ascomycota</taxon>
        <taxon>Pezizomycotina</taxon>
        <taxon>Sordariomycetes</taxon>
        <taxon>Hypocreomycetidae</taxon>
        <taxon>Microascales</taxon>
        <taxon>Microascaceae</taxon>
        <taxon>Parascedosporium</taxon>
    </lineage>
</organism>
<evidence type="ECO:0000313" key="4">
    <source>
        <dbReference type="Proteomes" id="UP000838763"/>
    </source>
</evidence>
<evidence type="ECO:0000256" key="2">
    <source>
        <dbReference type="SAM" id="Phobius"/>
    </source>
</evidence>
<keyword evidence="2" id="KW-1133">Transmembrane helix</keyword>
<keyword evidence="4" id="KW-1185">Reference proteome</keyword>
<evidence type="ECO:0000313" key="3">
    <source>
        <dbReference type="EMBL" id="CAI4210501.1"/>
    </source>
</evidence>
<feature type="region of interest" description="Disordered" evidence="1">
    <location>
        <begin position="1"/>
        <end position="67"/>
    </location>
</feature>
<feature type="compositionally biased region" description="Gly residues" evidence="1">
    <location>
        <begin position="258"/>
        <end position="272"/>
    </location>
</feature>
<dbReference type="AlphaFoldDB" id="A0A9P1M5R4"/>
<gene>
    <name evidence="3" type="ORF">PPNO1_LOCUS301</name>
</gene>
<dbReference type="OrthoDB" id="5421784at2759"/>
<protein>
    <submittedName>
        <fullName evidence="3">Uncharacterized protein</fullName>
    </submittedName>
</protein>
<feature type="transmembrane region" description="Helical" evidence="2">
    <location>
        <begin position="211"/>
        <end position="233"/>
    </location>
</feature>
<name>A0A9P1M5R4_9PEZI</name>
<dbReference type="Proteomes" id="UP000838763">
    <property type="component" value="Unassembled WGS sequence"/>
</dbReference>
<reference evidence="3" key="1">
    <citation type="submission" date="2022-11" db="EMBL/GenBank/DDBJ databases">
        <authorList>
            <person name="Scott C."/>
            <person name="Bruce N."/>
        </authorList>
    </citation>
    <scope>NUCLEOTIDE SEQUENCE</scope>
</reference>
<keyword evidence="2" id="KW-0812">Transmembrane</keyword>
<accession>A0A9P1M5R4</accession>
<sequence>MASLLQDIEPKQINHGRANGGPSLVQDPEMVTNSDDPSNNVLDTTLISTNGDSSASEKRQSTDSSNTLITEIHRTVSLIHVFRPDGTPVEIKTVYSPLTTVLVDPTTGAIVESITDNAGAAAVEPVVPTPPLVTNLPNSGDLTSPGDESILPVDPDLLNSLSDPFSETDVTSGTPTVSSFTLMPTGYFNEEGPAVNDANSTNDGPTPTSTVVGSVVGSVAGAAFIIFAIMALLRWRKRQSGRLRLVDEPGSGTRGLVTDGGNGDGGTGGGGMMQHMNPFAAPAVLSTLSSYKAAAGTSKSKSQNTGFHRISGKKLPSVLQYGGDGFTDPRASTMSGASSMYHDQPPLVDVDGSGAPILALGNPMRPVSGVVMMRSSPARTPVTEQNPFMDPARDPFADPRPPPAPPTRTLRPDAVGRSLTAQDLSRGSSSRFMEDV</sequence>
<feature type="compositionally biased region" description="Polar residues" evidence="1">
    <location>
        <begin position="419"/>
        <end position="436"/>
    </location>
</feature>
<dbReference type="EMBL" id="CALLCH030000001">
    <property type="protein sequence ID" value="CAI4210501.1"/>
    <property type="molecule type" value="Genomic_DNA"/>
</dbReference>
<evidence type="ECO:0000256" key="1">
    <source>
        <dbReference type="SAM" id="MobiDB-lite"/>
    </source>
</evidence>
<comment type="caution">
    <text evidence="3">The sequence shown here is derived from an EMBL/GenBank/DDBJ whole genome shotgun (WGS) entry which is preliminary data.</text>
</comment>
<feature type="region of interest" description="Disordered" evidence="1">
    <location>
        <begin position="377"/>
        <end position="436"/>
    </location>
</feature>
<proteinExistence type="predicted"/>
<feature type="compositionally biased region" description="Polar residues" evidence="1">
    <location>
        <begin position="31"/>
        <end position="54"/>
    </location>
</feature>
<keyword evidence="2" id="KW-0472">Membrane</keyword>
<feature type="region of interest" description="Disordered" evidence="1">
    <location>
        <begin position="246"/>
        <end position="275"/>
    </location>
</feature>